<keyword evidence="5" id="KW-0010">Activator</keyword>
<evidence type="ECO:0000256" key="5">
    <source>
        <dbReference type="ARBA" id="ARBA00023159"/>
    </source>
</evidence>
<feature type="domain" description="HTH myb-type" evidence="10">
    <location>
        <begin position="28"/>
        <end position="80"/>
    </location>
</feature>
<dbReference type="GO" id="GO:0009555">
    <property type="term" value="P:pollen development"/>
    <property type="evidence" value="ECO:0007669"/>
    <property type="project" value="UniProtKB-ARBA"/>
</dbReference>
<feature type="region of interest" description="Disordered" evidence="8">
    <location>
        <begin position="151"/>
        <end position="175"/>
    </location>
</feature>
<feature type="domain" description="Myb-like" evidence="9">
    <location>
        <begin position="81"/>
        <end position="131"/>
    </location>
</feature>
<dbReference type="PROSITE" id="PS51294">
    <property type="entry name" value="HTH_MYB"/>
    <property type="match status" value="2"/>
</dbReference>
<feature type="region of interest" description="Disordered" evidence="8">
    <location>
        <begin position="1"/>
        <end position="34"/>
    </location>
</feature>
<dbReference type="GO" id="GO:0003006">
    <property type="term" value="P:developmental process involved in reproduction"/>
    <property type="evidence" value="ECO:0007669"/>
    <property type="project" value="UniProtKB-ARBA"/>
</dbReference>
<evidence type="ECO:0000256" key="1">
    <source>
        <dbReference type="ARBA" id="ARBA00004123"/>
    </source>
</evidence>
<keyword evidence="4" id="KW-0238">DNA-binding</keyword>
<protein>
    <recommendedName>
        <fullName evidence="13">Transcription factor</fullName>
    </recommendedName>
</protein>
<feature type="compositionally biased region" description="Basic and acidic residues" evidence="8">
    <location>
        <begin position="441"/>
        <end position="453"/>
    </location>
</feature>
<dbReference type="InterPro" id="IPR017930">
    <property type="entry name" value="Myb_dom"/>
</dbReference>
<reference evidence="11 12" key="1">
    <citation type="journal article" date="2020" name="IScience">
        <title>Genome Sequencing of the Endangered Kingdonia uniflora (Circaeasteraceae, Ranunculales) Reveals Potential Mechanisms of Evolutionary Specialization.</title>
        <authorList>
            <person name="Sun Y."/>
            <person name="Deng T."/>
            <person name="Zhang A."/>
            <person name="Moore M.J."/>
            <person name="Landis J.B."/>
            <person name="Lin N."/>
            <person name="Zhang H."/>
            <person name="Zhang X."/>
            <person name="Huang J."/>
            <person name="Zhang X."/>
            <person name="Sun H."/>
            <person name="Wang H."/>
        </authorList>
    </citation>
    <scope>NUCLEOTIDE SEQUENCE [LARGE SCALE GENOMIC DNA]</scope>
    <source>
        <strain evidence="11">TB1705</strain>
        <tissue evidence="11">Leaf</tissue>
    </source>
</reference>
<evidence type="ECO:0008006" key="13">
    <source>
        <dbReference type="Google" id="ProtNLM"/>
    </source>
</evidence>
<evidence type="ECO:0000256" key="7">
    <source>
        <dbReference type="ARBA" id="ARBA00023242"/>
    </source>
</evidence>
<dbReference type="Proteomes" id="UP000541444">
    <property type="component" value="Unassembled WGS sequence"/>
</dbReference>
<keyword evidence="6" id="KW-0804">Transcription</keyword>
<evidence type="ECO:0000256" key="2">
    <source>
        <dbReference type="ARBA" id="ARBA00022737"/>
    </source>
</evidence>
<dbReference type="Pfam" id="PF00249">
    <property type="entry name" value="Myb_DNA-binding"/>
    <property type="match status" value="2"/>
</dbReference>
<dbReference type="PROSITE" id="PS50090">
    <property type="entry name" value="MYB_LIKE"/>
    <property type="match status" value="2"/>
</dbReference>
<feature type="domain" description="HTH myb-type" evidence="10">
    <location>
        <begin position="81"/>
        <end position="135"/>
    </location>
</feature>
<evidence type="ECO:0000256" key="6">
    <source>
        <dbReference type="ARBA" id="ARBA00023163"/>
    </source>
</evidence>
<dbReference type="InterPro" id="IPR001005">
    <property type="entry name" value="SANT/Myb"/>
</dbReference>
<keyword evidence="7" id="KW-0539">Nucleus</keyword>
<evidence type="ECO:0000256" key="3">
    <source>
        <dbReference type="ARBA" id="ARBA00023015"/>
    </source>
</evidence>
<dbReference type="FunFam" id="1.10.10.60:FF:000119">
    <property type="entry name" value="Transcription factor GAMYB"/>
    <property type="match status" value="1"/>
</dbReference>
<proteinExistence type="predicted"/>
<dbReference type="PANTHER" id="PTHR47995">
    <property type="entry name" value="TRANSCRIPTION FACTOR MYB33-RELATED"/>
    <property type="match status" value="1"/>
</dbReference>
<dbReference type="SUPFAM" id="SSF46689">
    <property type="entry name" value="Homeodomain-like"/>
    <property type="match status" value="1"/>
</dbReference>
<dbReference type="Gene3D" id="1.10.10.60">
    <property type="entry name" value="Homeodomain-like"/>
    <property type="match status" value="2"/>
</dbReference>
<evidence type="ECO:0000259" key="9">
    <source>
        <dbReference type="PROSITE" id="PS50090"/>
    </source>
</evidence>
<dbReference type="GO" id="GO:0005634">
    <property type="term" value="C:nucleus"/>
    <property type="evidence" value="ECO:0007669"/>
    <property type="project" value="UniProtKB-SubCell"/>
</dbReference>
<keyword evidence="3" id="KW-0805">Transcription regulation</keyword>
<keyword evidence="2" id="KW-0677">Repeat</keyword>
<feature type="domain" description="Myb-like" evidence="9">
    <location>
        <begin position="28"/>
        <end position="80"/>
    </location>
</feature>
<dbReference type="InterPro" id="IPR009057">
    <property type="entry name" value="Homeodomain-like_sf"/>
</dbReference>
<comment type="caution">
    <text evidence="11">The sequence shown here is derived from an EMBL/GenBank/DDBJ whole genome shotgun (WGS) entry which is preliminary data.</text>
</comment>
<dbReference type="PANTHER" id="PTHR47995:SF18">
    <property type="entry name" value="TRANSCRIPTION FACTOR MYB65"/>
    <property type="match status" value="1"/>
</dbReference>
<dbReference type="GO" id="GO:0003677">
    <property type="term" value="F:DNA binding"/>
    <property type="evidence" value="ECO:0007669"/>
    <property type="project" value="UniProtKB-KW"/>
</dbReference>
<evidence type="ECO:0000313" key="12">
    <source>
        <dbReference type="Proteomes" id="UP000541444"/>
    </source>
</evidence>
<dbReference type="FunFam" id="1.10.10.60:FF:000001">
    <property type="entry name" value="MYB-related transcription factor"/>
    <property type="match status" value="1"/>
</dbReference>
<evidence type="ECO:0000256" key="4">
    <source>
        <dbReference type="ARBA" id="ARBA00023125"/>
    </source>
</evidence>
<dbReference type="OrthoDB" id="2143914at2759"/>
<feature type="region of interest" description="Disordered" evidence="8">
    <location>
        <begin position="441"/>
        <end position="461"/>
    </location>
</feature>
<dbReference type="EMBL" id="JACGCM010000957">
    <property type="protein sequence ID" value="KAF6163855.1"/>
    <property type="molecule type" value="Genomic_DNA"/>
</dbReference>
<evidence type="ECO:0000313" key="11">
    <source>
        <dbReference type="EMBL" id="KAF6163855.1"/>
    </source>
</evidence>
<organism evidence="11 12">
    <name type="scientific">Kingdonia uniflora</name>
    <dbReference type="NCBI Taxonomy" id="39325"/>
    <lineage>
        <taxon>Eukaryota</taxon>
        <taxon>Viridiplantae</taxon>
        <taxon>Streptophyta</taxon>
        <taxon>Embryophyta</taxon>
        <taxon>Tracheophyta</taxon>
        <taxon>Spermatophyta</taxon>
        <taxon>Magnoliopsida</taxon>
        <taxon>Ranunculales</taxon>
        <taxon>Circaeasteraceae</taxon>
        <taxon>Kingdonia</taxon>
    </lineage>
</organism>
<dbReference type="CDD" id="cd00167">
    <property type="entry name" value="SANT"/>
    <property type="match status" value="2"/>
</dbReference>
<keyword evidence="12" id="KW-1185">Reference proteome</keyword>
<name>A0A7J7N9K5_9MAGN</name>
<dbReference type="SMART" id="SM00717">
    <property type="entry name" value="SANT"/>
    <property type="match status" value="2"/>
</dbReference>
<gene>
    <name evidence="11" type="ORF">GIB67_024710</name>
</gene>
<dbReference type="AlphaFoldDB" id="A0A7J7N9K5"/>
<comment type="subcellular location">
    <subcellularLocation>
        <location evidence="1">Nucleus</location>
    </subcellularLocation>
</comment>
<evidence type="ECO:0000259" key="10">
    <source>
        <dbReference type="PROSITE" id="PS51294"/>
    </source>
</evidence>
<accession>A0A7J7N9K5</accession>
<sequence length="533" mass="58824">MTPSPNGSEDGLSSMGSPLADEGGLGESSTLKKGPWTPAEDAILVEYVKQNGEGNWNAVQKNSGLVRCGKSCRLRWANHLRPNLKKGAFSSEEERKIIELHAKMGNKWARMAASLPGRTDNEIKNFWNTRIKRQLRSGLPLYPPDLCLQTQSESHQAQNTNGFDNGDSQHQGMLQGNNYEIPDVTFDNFNANQNVLSFTPSFPDVSMNTMLTPGLGLSQNNNNFIPIRQKRLREPESFFPGFNASFSSGLQPFSQFQSDTCRKFSRPVGFSFPYNPDPQIKNPIAFLNGNVSASNPIIGSMKTELPSFQYSDTAFSSWGTNCSLSPPSLESVDAFIQSPQVNSDYLSPRNNGLLESLLHQTQTLNTTKKIQFPDSSTNSSDIIDCSVPNVCETEWEDFGDPSSPLSHSAASVFGERTLIRGNLYDESPPTETLPAVNIKTEPNDHVSTPERRAAGNSTQVDYSNCRPDTLLGGDWLDQRSQCGKDAIETLLSEDICSDYKHMHSGTSETSQAWELGSIPWNNMPSVCQASEYM</sequence>
<evidence type="ECO:0000256" key="8">
    <source>
        <dbReference type="SAM" id="MobiDB-lite"/>
    </source>
</evidence>